<dbReference type="AlphaFoldDB" id="A0A292YE03"/>
<reference evidence="2" key="1">
    <citation type="submission" date="2017-07" db="EMBL/GenBank/DDBJ databases">
        <title>Draft genome sequence of Effusibacillus lacus strain skLN1.</title>
        <authorList>
            <person name="Watanabe M."/>
            <person name="Kojima H."/>
            <person name="Fukui M."/>
        </authorList>
    </citation>
    <scope>NUCLEOTIDE SEQUENCE [LARGE SCALE GENOMIC DNA]</scope>
    <source>
        <strain evidence="2">skLN1</strain>
    </source>
</reference>
<accession>A0A292YE03</accession>
<dbReference type="Proteomes" id="UP000217785">
    <property type="component" value="Unassembled WGS sequence"/>
</dbReference>
<dbReference type="EMBL" id="BDUF01000064">
    <property type="protein sequence ID" value="GAX90842.1"/>
    <property type="molecule type" value="Genomic_DNA"/>
</dbReference>
<proteinExistence type="predicted"/>
<organism evidence="1 2">
    <name type="scientific">Effusibacillus lacus</name>
    <dbReference type="NCBI Taxonomy" id="1348429"/>
    <lineage>
        <taxon>Bacteria</taxon>
        <taxon>Bacillati</taxon>
        <taxon>Bacillota</taxon>
        <taxon>Bacilli</taxon>
        <taxon>Bacillales</taxon>
        <taxon>Alicyclobacillaceae</taxon>
        <taxon>Effusibacillus</taxon>
    </lineage>
</organism>
<protein>
    <submittedName>
        <fullName evidence="1">Uncharacterized protein</fullName>
    </submittedName>
</protein>
<evidence type="ECO:0000313" key="2">
    <source>
        <dbReference type="Proteomes" id="UP000217785"/>
    </source>
</evidence>
<evidence type="ECO:0000313" key="1">
    <source>
        <dbReference type="EMBL" id="GAX90842.1"/>
    </source>
</evidence>
<dbReference type="RefSeq" id="WP_096182562.1">
    <property type="nucleotide sequence ID" value="NZ_BDUF01000064.1"/>
</dbReference>
<comment type="caution">
    <text evidence="1">The sequence shown here is derived from an EMBL/GenBank/DDBJ whole genome shotgun (WGS) entry which is preliminary data.</text>
</comment>
<gene>
    <name evidence="1" type="ORF">EFBL_2484</name>
</gene>
<keyword evidence="2" id="KW-1185">Reference proteome</keyword>
<name>A0A292YE03_9BACL</name>
<dbReference type="OrthoDB" id="10006288at2"/>
<sequence length="197" mass="22305">MINKKILSGFLAFIFSAVIGAVTVFATQYTVTPWLNTDTNIYVYDYAARGNVYSTINVDKFGDSQNKIWAQYWVGHPYTKDQSMGVINSYDSSRMSLVGFREPDPNSQYNSVLNYKIESDPYHTNIRDVIANGTVKANTTGYIGLQYQIKVPSLTFDFAYYGSNKPHHSLAGYMVDYVMSWTSDVTVVNGNSMYIYQ</sequence>